<name>A0A6J0PRY4_ELAGV</name>
<keyword evidence="2" id="KW-1185">Reference proteome</keyword>
<evidence type="ECO:0000313" key="2">
    <source>
        <dbReference type="Proteomes" id="UP000504607"/>
    </source>
</evidence>
<proteinExistence type="predicted"/>
<evidence type="ECO:0000256" key="1">
    <source>
        <dbReference type="SAM" id="MobiDB-lite"/>
    </source>
</evidence>
<dbReference type="RefSeq" id="XP_019710796.1">
    <property type="nucleotide sequence ID" value="XM_019855237.1"/>
</dbReference>
<dbReference type="OrthoDB" id="1304015at2759"/>
<dbReference type="AlphaFoldDB" id="A0A6J0PRY4"/>
<dbReference type="Proteomes" id="UP000504607">
    <property type="component" value="Chromosome 15"/>
</dbReference>
<reference evidence="3" key="1">
    <citation type="submission" date="2025-08" db="UniProtKB">
        <authorList>
            <consortium name="RefSeq"/>
        </authorList>
    </citation>
    <scope>IDENTIFICATION</scope>
</reference>
<protein>
    <submittedName>
        <fullName evidence="3">Uncharacterized protein LOC109506678</fullName>
    </submittedName>
</protein>
<dbReference type="GeneID" id="109506678"/>
<dbReference type="PANTHER" id="PTHR38396:SF1">
    <property type="entry name" value="TRANSMEMBRANE PROTEIN"/>
    <property type="match status" value="1"/>
</dbReference>
<gene>
    <name evidence="3" type="primary">LOC109506678</name>
</gene>
<sequence>MLPRGFVLVFFFWALLSIITPTLIFWSASARPNLASQGESRNEMRTRRMMDSIENGHIKNKTTTITQAPAPAPAPEPASMPANGTLR</sequence>
<evidence type="ECO:0000313" key="3">
    <source>
        <dbReference type="RefSeq" id="XP_019710796.1"/>
    </source>
</evidence>
<feature type="region of interest" description="Disordered" evidence="1">
    <location>
        <begin position="66"/>
        <end position="87"/>
    </location>
</feature>
<organism evidence="2 3">
    <name type="scientific">Elaeis guineensis var. tenera</name>
    <name type="common">Oil palm</name>
    <dbReference type="NCBI Taxonomy" id="51953"/>
    <lineage>
        <taxon>Eukaryota</taxon>
        <taxon>Viridiplantae</taxon>
        <taxon>Streptophyta</taxon>
        <taxon>Embryophyta</taxon>
        <taxon>Tracheophyta</taxon>
        <taxon>Spermatophyta</taxon>
        <taxon>Magnoliopsida</taxon>
        <taxon>Liliopsida</taxon>
        <taxon>Arecaceae</taxon>
        <taxon>Arecoideae</taxon>
        <taxon>Cocoseae</taxon>
        <taxon>Elaeidinae</taxon>
        <taxon>Elaeis</taxon>
    </lineage>
</organism>
<accession>A0A6J0PRY4</accession>
<dbReference type="InParanoid" id="A0A6J0PRY4"/>
<dbReference type="KEGG" id="egu:109506678"/>
<dbReference type="PANTHER" id="PTHR38396">
    <property type="entry name" value="TRANSMEMBRANE PROTEIN"/>
    <property type="match status" value="1"/>
</dbReference>